<organism evidence="1 2">
    <name type="scientific">Aphis craccivora</name>
    <name type="common">Cowpea aphid</name>
    <dbReference type="NCBI Taxonomy" id="307492"/>
    <lineage>
        <taxon>Eukaryota</taxon>
        <taxon>Metazoa</taxon>
        <taxon>Ecdysozoa</taxon>
        <taxon>Arthropoda</taxon>
        <taxon>Hexapoda</taxon>
        <taxon>Insecta</taxon>
        <taxon>Pterygota</taxon>
        <taxon>Neoptera</taxon>
        <taxon>Paraneoptera</taxon>
        <taxon>Hemiptera</taxon>
        <taxon>Sternorrhyncha</taxon>
        <taxon>Aphidomorpha</taxon>
        <taxon>Aphidoidea</taxon>
        <taxon>Aphididae</taxon>
        <taxon>Aphidini</taxon>
        <taxon>Aphis</taxon>
        <taxon>Aphis</taxon>
    </lineage>
</organism>
<reference evidence="1 2" key="1">
    <citation type="submission" date="2019-08" db="EMBL/GenBank/DDBJ databases">
        <title>Whole genome of Aphis craccivora.</title>
        <authorList>
            <person name="Voronova N.V."/>
            <person name="Shulinski R.S."/>
            <person name="Bandarenka Y.V."/>
            <person name="Zhorov D.G."/>
            <person name="Warner D."/>
        </authorList>
    </citation>
    <scope>NUCLEOTIDE SEQUENCE [LARGE SCALE GENOMIC DNA]</scope>
    <source>
        <strain evidence="1">180601</strain>
        <tissue evidence="1">Whole Body</tissue>
    </source>
</reference>
<dbReference type="InterPro" id="IPR012337">
    <property type="entry name" value="RNaseH-like_sf"/>
</dbReference>
<sequence>SGSGSISKVDVDIDKDISKITVEYDYFTKNLNTNEGLGIEFNEPAITIKNKKKIKLNLDLNFEKIGSQGRKMVRCKVCYLYPQTVLINCKQKNHIPPICSELGTLPRGSILESHLQSDIHKECIKADFISKLSVSDTDISAPINKLISNQNKKVAQRIGEFMCTIFNDAKRGTLSAWSWPSREVIDLKRKKLDVSIEFKALEINEGDLQYITPTNYRDFLSCIVQADIINLKNKLKTCLAISIRCDGSVDRTQIDNIHVLAKVILENGEDELIFIGFEEPKSKGALGYFEAVQTAINQLIDWKETMNLVSSFVTDGASVNTGQKKGLWTLIENERKVDEIKVPIMKIWCAVHRSALAWEKLTQQVSEVSKIIETCSSISTYFHQSGVRTKELKIIAGKENIKYVQLPKYFDVRWTEFTYSLLVGILKNWRVLVKYFMFNLQNNIKDSKAVGFYKILTDINKLKLLCFLADLGYLYTRFQKQIQSDDLLIFDIEARKDGLKKNIEQLINSPLIGGWEYILTQEIVTEYEPSTDNTKIKLKEIELHDKISLGRTKSSRNLYVSEDRTFSSVRNDSIEHIISYLDLRLDVSEWNDLKPLACLSESISDEDLKICHDKICPDFELLDFVTSYKEACCIPQLRNKKISKEVLKTLLNNYEGWKPLVISVARILAAKPHSADVERLISYYNVLKTCGRSSLLPETIKNNLYIKLNMCNVSKFDPHPVIIKWLSDKKRRNKVHPLAKQQEWYEGVFEEARLSKTADEDLAIKDICIQF</sequence>
<name>A0A6G0VYL5_APHCR</name>
<dbReference type="PANTHER" id="PTHR46880:SF5">
    <property type="entry name" value="DUF4371 DOMAIN-CONTAINING PROTEIN"/>
    <property type="match status" value="1"/>
</dbReference>
<dbReference type="AlphaFoldDB" id="A0A6G0VYL5"/>
<comment type="caution">
    <text evidence="1">The sequence shown here is derived from an EMBL/GenBank/DDBJ whole genome shotgun (WGS) entry which is preliminary data.</text>
</comment>
<dbReference type="Proteomes" id="UP000478052">
    <property type="component" value="Unassembled WGS sequence"/>
</dbReference>
<evidence type="ECO:0008006" key="3">
    <source>
        <dbReference type="Google" id="ProtNLM"/>
    </source>
</evidence>
<feature type="non-terminal residue" evidence="1">
    <location>
        <position position="771"/>
    </location>
</feature>
<proteinExistence type="predicted"/>
<dbReference type="PANTHER" id="PTHR46880">
    <property type="entry name" value="RAS-ASSOCIATING DOMAIN-CONTAINING PROTEIN"/>
    <property type="match status" value="1"/>
</dbReference>
<dbReference type="SUPFAM" id="SSF53098">
    <property type="entry name" value="Ribonuclease H-like"/>
    <property type="match status" value="1"/>
</dbReference>
<evidence type="ECO:0000313" key="2">
    <source>
        <dbReference type="Proteomes" id="UP000478052"/>
    </source>
</evidence>
<gene>
    <name evidence="1" type="ORF">FWK35_00037593</name>
</gene>
<dbReference type="OrthoDB" id="6582741at2759"/>
<dbReference type="EMBL" id="VUJU01010310">
    <property type="protein sequence ID" value="KAF0714853.1"/>
    <property type="molecule type" value="Genomic_DNA"/>
</dbReference>
<protein>
    <recommendedName>
        <fullName evidence="3">E3 SUMO-protein ligase KIAA1586-like</fullName>
    </recommendedName>
</protein>
<keyword evidence="2" id="KW-1185">Reference proteome</keyword>
<evidence type="ECO:0000313" key="1">
    <source>
        <dbReference type="EMBL" id="KAF0714853.1"/>
    </source>
</evidence>
<feature type="non-terminal residue" evidence="1">
    <location>
        <position position="1"/>
    </location>
</feature>
<accession>A0A6G0VYL5</accession>